<name>A0A3P8M1U7_RAOTE</name>
<dbReference type="Proteomes" id="UP000274346">
    <property type="component" value="Chromosome"/>
</dbReference>
<organism evidence="2 3">
    <name type="scientific">Raoultella terrigena</name>
    <name type="common">Klebsiella terrigena</name>
    <dbReference type="NCBI Taxonomy" id="577"/>
    <lineage>
        <taxon>Bacteria</taxon>
        <taxon>Pseudomonadati</taxon>
        <taxon>Pseudomonadota</taxon>
        <taxon>Gammaproteobacteria</taxon>
        <taxon>Enterobacterales</taxon>
        <taxon>Enterobacteriaceae</taxon>
        <taxon>Klebsiella/Raoultella group</taxon>
        <taxon>Raoultella</taxon>
    </lineage>
</organism>
<protein>
    <submittedName>
        <fullName evidence="2">Uncharacterized protein</fullName>
    </submittedName>
</protein>
<sequence>MGIKAQVSIAHKLGFTSHPDAVPLLRELILHNESEETFQESDAASADRASRARR</sequence>
<feature type="region of interest" description="Disordered" evidence="1">
    <location>
        <begin position="35"/>
        <end position="54"/>
    </location>
</feature>
<proteinExistence type="predicted"/>
<dbReference type="AlphaFoldDB" id="A0A3P8M1U7"/>
<accession>A0A3P8M1U7</accession>
<evidence type="ECO:0000256" key="1">
    <source>
        <dbReference type="SAM" id="MobiDB-lite"/>
    </source>
</evidence>
<evidence type="ECO:0000313" key="2">
    <source>
        <dbReference type="EMBL" id="VDR28320.1"/>
    </source>
</evidence>
<dbReference type="KEGG" id="rtg:NCTC13098_04703"/>
<reference evidence="2 3" key="1">
    <citation type="submission" date="2018-12" db="EMBL/GenBank/DDBJ databases">
        <authorList>
            <consortium name="Pathogen Informatics"/>
        </authorList>
    </citation>
    <scope>NUCLEOTIDE SEQUENCE [LARGE SCALE GENOMIC DNA]</scope>
    <source>
        <strain evidence="2 3">NCTC13098</strain>
    </source>
</reference>
<evidence type="ECO:0000313" key="3">
    <source>
        <dbReference type="Proteomes" id="UP000274346"/>
    </source>
</evidence>
<dbReference type="EMBL" id="LR131271">
    <property type="protein sequence ID" value="VDR28320.1"/>
    <property type="molecule type" value="Genomic_DNA"/>
</dbReference>
<gene>
    <name evidence="2" type="ORF">NCTC13098_04703</name>
</gene>